<reference evidence="1" key="1">
    <citation type="journal article" date="2015" name="Nature">
        <title>Complex archaea that bridge the gap between prokaryotes and eukaryotes.</title>
        <authorList>
            <person name="Spang A."/>
            <person name="Saw J.H."/>
            <person name="Jorgensen S.L."/>
            <person name="Zaremba-Niedzwiedzka K."/>
            <person name="Martijn J."/>
            <person name="Lind A.E."/>
            <person name="van Eijk R."/>
            <person name="Schleper C."/>
            <person name="Guy L."/>
            <person name="Ettema T.J."/>
        </authorList>
    </citation>
    <scope>NUCLEOTIDE SEQUENCE</scope>
</reference>
<accession>A0A0F8YRL4</accession>
<gene>
    <name evidence="1" type="ORF">LCGC14_2864100</name>
</gene>
<organism evidence="1">
    <name type="scientific">marine sediment metagenome</name>
    <dbReference type="NCBI Taxonomy" id="412755"/>
    <lineage>
        <taxon>unclassified sequences</taxon>
        <taxon>metagenomes</taxon>
        <taxon>ecological metagenomes</taxon>
    </lineage>
</organism>
<name>A0A0F8YRL4_9ZZZZ</name>
<comment type="caution">
    <text evidence="1">The sequence shown here is derived from an EMBL/GenBank/DDBJ whole genome shotgun (WGS) entry which is preliminary data.</text>
</comment>
<protein>
    <submittedName>
        <fullName evidence="1">Uncharacterized protein</fullName>
    </submittedName>
</protein>
<sequence>MVYESTDTLLPTVNLRNPTIIHIDDSFDTDLLKLDIGPCYWIFSKSSGKCVEAGHRRAPTGT</sequence>
<evidence type="ECO:0000313" key="1">
    <source>
        <dbReference type="EMBL" id="KKK76390.1"/>
    </source>
</evidence>
<dbReference type="AlphaFoldDB" id="A0A0F8YRL4"/>
<proteinExistence type="predicted"/>
<dbReference type="EMBL" id="LAZR01055425">
    <property type="protein sequence ID" value="KKK76390.1"/>
    <property type="molecule type" value="Genomic_DNA"/>
</dbReference>